<sequence length="820" mass="91909">MTNDSASIRREWDAIFGSSRSSLASLKQQAVGDTLCQSGLRSVYWKVFFEYFTAPQPAAWSSQQTERRQRYTNLKRKYIDEPAEQMIKKSEDDLDLVANNPLAQTDNNPWQQYFEDSEIRKVIRQDVDRTFPDVEFFRSDQVQEQMTDILFIYCKLNQDVSYRQGMHELLAPIYFVLSMESISTPNNPVDATDRLITQVLDPHYVEHDAYILFDKLMIHAKPWYEFNEKLSSSIPRSSGNALGGNIPRQAQNTRSNPVVLSCQRIHHQYLRAVDPVLYGHLERFGIEPQLYGMRWLRLLFGREFEFHELLRLWDAIFATDPSLKIAEYVCLAMLLRMRDKLLSSDYAECLTILMRCPQVGNPSTLVEQASYLQTDLSEGGGLHILQQNDVRSGKPARHSLWDGVQQQQQQREDPMNRLSHRRSHGANLDGLASITRGVMKSPQVRDLNKAIAGVMGTVQKNVNMLGDNMLNRAASFDAPPSRRRLTVSSEFPANIDQQFARPSSQRLSNPRRMPHTSHLPPAPSQPTPPAERVMSEEAAALSKLKGTNSQMADLLGKCIDVLEIELFEKREKMENKENIDQYSPDEASLVSVLAGIKHVRDVLSGKQPSFDPSVIPSTTPVTTTPTTPTATGTAVPTTPTTAVTATATAGGVTDTASTDDQPSLKDWDVVDYQEDDKQSIQSSQDPGTKPLPQLQSIQSQESHTEPLSSNKSASVSAPSSSAARRTAAPKENVVYSIEDLLSDPTLQKENTSPSKRNKFNWMLDEQEHDKDERPAHLFRPTTSPRKRASVNFSNYAKSPPSPSSGSAVQTVDPLGAKSTD</sequence>
<feature type="region of interest" description="Disordered" evidence="2">
    <location>
        <begin position="489"/>
        <end position="531"/>
    </location>
</feature>
<dbReference type="Gene3D" id="1.10.472.80">
    <property type="entry name" value="Ypt/Rab-GAP domain of gyp1p, domain 3"/>
    <property type="match status" value="1"/>
</dbReference>
<feature type="domain" description="Rab-GAP TBC" evidence="3">
    <location>
        <begin position="35"/>
        <end position="320"/>
    </location>
</feature>
<dbReference type="PROSITE" id="PS50086">
    <property type="entry name" value="TBC_RABGAP"/>
    <property type="match status" value="1"/>
</dbReference>
<feature type="region of interest" description="Disordered" evidence="2">
    <location>
        <begin position="674"/>
        <end position="820"/>
    </location>
</feature>
<feature type="region of interest" description="Disordered" evidence="2">
    <location>
        <begin position="605"/>
        <end position="640"/>
    </location>
</feature>
<evidence type="ECO:0000256" key="2">
    <source>
        <dbReference type="SAM" id="MobiDB-lite"/>
    </source>
</evidence>
<dbReference type="SUPFAM" id="SSF47923">
    <property type="entry name" value="Ypt/Rab-GAP domain of gyp1p"/>
    <property type="match status" value="2"/>
</dbReference>
<evidence type="ECO:0000259" key="3">
    <source>
        <dbReference type="PROSITE" id="PS50086"/>
    </source>
</evidence>
<dbReference type="GO" id="GO:0005096">
    <property type="term" value="F:GTPase activator activity"/>
    <property type="evidence" value="ECO:0007669"/>
    <property type="project" value="UniProtKB-KW"/>
</dbReference>
<reference evidence="4" key="1">
    <citation type="journal article" date="2014" name="Genome Announc.">
        <title>De novo whole-genome sequence and genome annotation of Lichtheimia ramosa.</title>
        <authorList>
            <person name="Linde J."/>
            <person name="Schwartze V."/>
            <person name="Binder U."/>
            <person name="Lass-Florl C."/>
            <person name="Voigt K."/>
            <person name="Horn F."/>
        </authorList>
    </citation>
    <scope>NUCLEOTIDE SEQUENCE</scope>
    <source>
        <strain evidence="4">JMRC FSU:6197</strain>
    </source>
</reference>
<feature type="compositionally biased region" description="Low complexity" evidence="2">
    <location>
        <begin position="708"/>
        <end position="726"/>
    </location>
</feature>
<dbReference type="PANTHER" id="PTHR22957">
    <property type="entry name" value="TBC1 DOMAIN FAMILY MEMBER GTPASE-ACTIVATING PROTEIN"/>
    <property type="match status" value="1"/>
</dbReference>
<feature type="region of interest" description="Disordered" evidence="2">
    <location>
        <begin position="646"/>
        <end position="665"/>
    </location>
</feature>
<dbReference type="PANTHER" id="PTHR22957:SF337">
    <property type="entry name" value="TBC1 DOMAIN FAMILY MEMBER 5"/>
    <property type="match status" value="1"/>
</dbReference>
<accession>A0A077W9A9</accession>
<feature type="compositionally biased region" description="Polar residues" evidence="2">
    <location>
        <begin position="744"/>
        <end position="754"/>
    </location>
</feature>
<proteinExistence type="predicted"/>
<evidence type="ECO:0000313" key="4">
    <source>
        <dbReference type="EMBL" id="CDS02658.1"/>
    </source>
</evidence>
<dbReference type="SMART" id="SM00164">
    <property type="entry name" value="TBC"/>
    <property type="match status" value="1"/>
</dbReference>
<feature type="compositionally biased region" description="Low complexity" evidence="2">
    <location>
        <begin position="611"/>
        <end position="640"/>
    </location>
</feature>
<feature type="compositionally biased region" description="Polar residues" evidence="2">
    <location>
        <begin position="489"/>
        <end position="508"/>
    </location>
</feature>
<dbReference type="InterPro" id="IPR035969">
    <property type="entry name" value="Rab-GAP_TBC_sf"/>
</dbReference>
<keyword evidence="1" id="KW-0343">GTPase activation</keyword>
<name>A0A077W9A9_9FUNG</name>
<feature type="compositionally biased region" description="Pro residues" evidence="2">
    <location>
        <begin position="520"/>
        <end position="529"/>
    </location>
</feature>
<organism evidence="4">
    <name type="scientific">Lichtheimia ramosa</name>
    <dbReference type="NCBI Taxonomy" id="688394"/>
    <lineage>
        <taxon>Eukaryota</taxon>
        <taxon>Fungi</taxon>
        <taxon>Fungi incertae sedis</taxon>
        <taxon>Mucoromycota</taxon>
        <taxon>Mucoromycotina</taxon>
        <taxon>Mucoromycetes</taxon>
        <taxon>Mucorales</taxon>
        <taxon>Lichtheimiaceae</taxon>
        <taxon>Lichtheimia</taxon>
    </lineage>
</organism>
<gene>
    <name evidence="4" type="ORF">LRAMOSA00063</name>
</gene>
<dbReference type="EMBL" id="LK023313">
    <property type="protein sequence ID" value="CDS02658.1"/>
    <property type="molecule type" value="Genomic_DNA"/>
</dbReference>
<dbReference type="InterPro" id="IPR000195">
    <property type="entry name" value="Rab-GAP-TBC_dom"/>
</dbReference>
<dbReference type="Pfam" id="PF00566">
    <property type="entry name" value="RabGAP-TBC"/>
    <property type="match status" value="2"/>
</dbReference>
<feature type="compositionally biased region" description="Low complexity" evidence="2">
    <location>
        <begin position="646"/>
        <end position="659"/>
    </location>
</feature>
<dbReference type="Gene3D" id="1.10.8.270">
    <property type="entry name" value="putative rabgap domain of human tbc1 domain family member 14 like domains"/>
    <property type="match status" value="1"/>
</dbReference>
<dbReference type="FunFam" id="1.10.8.270:FF:000011">
    <property type="entry name" value="TBC1 domain family member 5"/>
    <property type="match status" value="1"/>
</dbReference>
<evidence type="ECO:0000256" key="1">
    <source>
        <dbReference type="ARBA" id="ARBA00022468"/>
    </source>
</evidence>
<dbReference type="AlphaFoldDB" id="A0A077W9A9"/>
<dbReference type="OrthoDB" id="27140at2759"/>
<dbReference type="GO" id="GO:0005737">
    <property type="term" value="C:cytoplasm"/>
    <property type="evidence" value="ECO:0007669"/>
    <property type="project" value="UniProtKB-ARBA"/>
</dbReference>
<protein>
    <recommendedName>
        <fullName evidence="3">Rab-GAP TBC domain-containing protein</fullName>
    </recommendedName>
</protein>
<feature type="compositionally biased region" description="Basic and acidic residues" evidence="2">
    <location>
        <begin position="765"/>
        <end position="775"/>
    </location>
</feature>
<feature type="compositionally biased region" description="Polar residues" evidence="2">
    <location>
        <begin position="693"/>
        <end position="707"/>
    </location>
</feature>
<dbReference type="FunFam" id="1.10.472.80:FF:000038">
    <property type="entry name" value="TBC1 domain family member 5"/>
    <property type="match status" value="1"/>
</dbReference>